<dbReference type="InterPro" id="IPR050173">
    <property type="entry name" value="ABC_transporter_C-like"/>
</dbReference>
<keyword evidence="3" id="KW-0547">Nucleotide-binding</keyword>
<dbReference type="AlphaFoldDB" id="A0AAW0PK42"/>
<dbReference type="InterPro" id="IPR036640">
    <property type="entry name" value="ABC1_TM_sf"/>
</dbReference>
<keyword evidence="5 7" id="KW-1133">Transmembrane helix</keyword>
<dbReference type="Gene3D" id="1.20.1560.10">
    <property type="entry name" value="ABC transporter type 1, transmembrane domain"/>
    <property type="match status" value="1"/>
</dbReference>
<evidence type="ECO:0000256" key="7">
    <source>
        <dbReference type="SAM" id="Phobius"/>
    </source>
</evidence>
<evidence type="ECO:0000256" key="3">
    <source>
        <dbReference type="ARBA" id="ARBA00022741"/>
    </source>
</evidence>
<dbReference type="PANTHER" id="PTHR24223:SF339">
    <property type="entry name" value="ATP-BINDING CASSETTE SUB-FAMILY C MEMBER 6"/>
    <property type="match status" value="1"/>
</dbReference>
<feature type="transmembrane region" description="Helical" evidence="7">
    <location>
        <begin position="72"/>
        <end position="100"/>
    </location>
</feature>
<organism evidence="9 10">
    <name type="scientific">Mugilogobius chulae</name>
    <name type="common">yellowstripe goby</name>
    <dbReference type="NCBI Taxonomy" id="88201"/>
    <lineage>
        <taxon>Eukaryota</taxon>
        <taxon>Metazoa</taxon>
        <taxon>Chordata</taxon>
        <taxon>Craniata</taxon>
        <taxon>Vertebrata</taxon>
        <taxon>Euteleostomi</taxon>
        <taxon>Actinopterygii</taxon>
        <taxon>Neopterygii</taxon>
        <taxon>Teleostei</taxon>
        <taxon>Neoteleostei</taxon>
        <taxon>Acanthomorphata</taxon>
        <taxon>Gobiaria</taxon>
        <taxon>Gobiiformes</taxon>
        <taxon>Gobioidei</taxon>
        <taxon>Gobiidae</taxon>
        <taxon>Gobionellinae</taxon>
        <taxon>Mugilogobius</taxon>
    </lineage>
</organism>
<evidence type="ECO:0000256" key="5">
    <source>
        <dbReference type="ARBA" id="ARBA00022989"/>
    </source>
</evidence>
<protein>
    <recommendedName>
        <fullName evidence="8">ABC transmembrane type-1 domain-containing protein</fullName>
    </recommendedName>
</protein>
<keyword evidence="1" id="KW-0813">Transport</keyword>
<evidence type="ECO:0000259" key="8">
    <source>
        <dbReference type="PROSITE" id="PS50929"/>
    </source>
</evidence>
<accession>A0AAW0PK42</accession>
<keyword evidence="4" id="KW-0067">ATP-binding</keyword>
<sequence length="250" mass="27901">MFATTLAISLGGITASRHLHGDLLQNVLRSPMTFFESTQSGSLLNRFSKEIDSIDCMIPDGLKMMLGYLFKLLEVCIIVLLATPLIGLVLLPLAVLYVVFQRFYVVSSCQLRRLEAVSRSPIYTHFNQSVQGAEVIRAFGEKTRFIQSANQHIDTNQEAYFPRFVATRDRSVSGVKAGRVKVEKRRERRGESVGVRSDTLLLHMYETVPVFSSCRDELLKRSKPPVETLCLRTSKAAGDVAPTLSAEAKT</sequence>
<proteinExistence type="predicted"/>
<dbReference type="PROSITE" id="PS50929">
    <property type="entry name" value="ABC_TM1F"/>
    <property type="match status" value="1"/>
</dbReference>
<keyword evidence="10" id="KW-1185">Reference proteome</keyword>
<feature type="domain" description="ABC transmembrane type-1" evidence="8">
    <location>
        <begin position="1"/>
        <end position="161"/>
    </location>
</feature>
<dbReference type="SUPFAM" id="SSF90123">
    <property type="entry name" value="ABC transporter transmembrane region"/>
    <property type="match status" value="1"/>
</dbReference>
<name>A0AAW0PK42_9GOBI</name>
<dbReference type="Pfam" id="PF00664">
    <property type="entry name" value="ABC_membrane"/>
    <property type="match status" value="1"/>
</dbReference>
<evidence type="ECO:0000256" key="1">
    <source>
        <dbReference type="ARBA" id="ARBA00022448"/>
    </source>
</evidence>
<evidence type="ECO:0000256" key="6">
    <source>
        <dbReference type="ARBA" id="ARBA00023136"/>
    </source>
</evidence>
<dbReference type="GO" id="GO:0016020">
    <property type="term" value="C:membrane"/>
    <property type="evidence" value="ECO:0007669"/>
    <property type="project" value="InterPro"/>
</dbReference>
<evidence type="ECO:0000256" key="2">
    <source>
        <dbReference type="ARBA" id="ARBA00022692"/>
    </source>
</evidence>
<comment type="caution">
    <text evidence="9">The sequence shown here is derived from an EMBL/GenBank/DDBJ whole genome shotgun (WGS) entry which is preliminary data.</text>
</comment>
<evidence type="ECO:0000256" key="4">
    <source>
        <dbReference type="ARBA" id="ARBA00022840"/>
    </source>
</evidence>
<dbReference type="GO" id="GO:0005524">
    <property type="term" value="F:ATP binding"/>
    <property type="evidence" value="ECO:0007669"/>
    <property type="project" value="UniProtKB-KW"/>
</dbReference>
<gene>
    <name evidence="9" type="ORF">WMY93_005582</name>
</gene>
<dbReference type="GO" id="GO:0140359">
    <property type="term" value="F:ABC-type transporter activity"/>
    <property type="evidence" value="ECO:0007669"/>
    <property type="project" value="InterPro"/>
</dbReference>
<dbReference type="InterPro" id="IPR011527">
    <property type="entry name" value="ABC1_TM_dom"/>
</dbReference>
<reference evidence="10" key="1">
    <citation type="submission" date="2024-04" db="EMBL/GenBank/DDBJ databases">
        <title>Salinicola lusitanus LLJ914,a marine bacterium isolated from the Okinawa Trough.</title>
        <authorList>
            <person name="Li J."/>
        </authorList>
    </citation>
    <scope>NUCLEOTIDE SEQUENCE [LARGE SCALE GENOMIC DNA]</scope>
</reference>
<evidence type="ECO:0000313" key="9">
    <source>
        <dbReference type="EMBL" id="KAK7929187.1"/>
    </source>
</evidence>
<keyword evidence="6 7" id="KW-0472">Membrane</keyword>
<dbReference type="EMBL" id="JBBPFD010000004">
    <property type="protein sequence ID" value="KAK7929187.1"/>
    <property type="molecule type" value="Genomic_DNA"/>
</dbReference>
<keyword evidence="2 7" id="KW-0812">Transmembrane</keyword>
<dbReference type="Proteomes" id="UP001460270">
    <property type="component" value="Unassembled WGS sequence"/>
</dbReference>
<evidence type="ECO:0000313" key="10">
    <source>
        <dbReference type="Proteomes" id="UP001460270"/>
    </source>
</evidence>
<dbReference type="PANTHER" id="PTHR24223">
    <property type="entry name" value="ATP-BINDING CASSETTE SUB-FAMILY C"/>
    <property type="match status" value="1"/>
</dbReference>